<dbReference type="PANTHER" id="PTHR30266:SF2">
    <property type="entry name" value="LARGE-CONDUCTANCE MECHANOSENSITIVE CHANNEL"/>
    <property type="match status" value="1"/>
</dbReference>
<keyword evidence="7 9" id="KW-0472">Membrane</keyword>
<dbReference type="STRING" id="64702.SAMN05443377_1384"/>
<reference evidence="10 11" key="1">
    <citation type="submission" date="2016-10" db="EMBL/GenBank/DDBJ databases">
        <authorList>
            <person name="de Groot N.N."/>
        </authorList>
    </citation>
    <scope>NUCLEOTIDE SEQUENCE [LARGE SCALE GENOMIC DNA]</scope>
    <source>
        <strain evidence="10 11">DSM 16859</strain>
    </source>
</reference>
<comment type="subcellular location">
    <subcellularLocation>
        <location evidence="1">Membrane</location>
        <topology evidence="1">Multi-pass membrane protein</topology>
    </subcellularLocation>
</comment>
<keyword evidence="11" id="KW-1185">Reference proteome</keyword>
<dbReference type="GO" id="GO:0008381">
    <property type="term" value="F:mechanosensitive monoatomic ion channel activity"/>
    <property type="evidence" value="ECO:0007669"/>
    <property type="project" value="InterPro"/>
</dbReference>
<dbReference type="AlphaFoldDB" id="A0A1H9U4P7"/>
<evidence type="ECO:0000313" key="11">
    <source>
        <dbReference type="Proteomes" id="UP000198815"/>
    </source>
</evidence>
<keyword evidence="5 9" id="KW-1133">Transmembrane helix</keyword>
<dbReference type="SUPFAM" id="SSF81330">
    <property type="entry name" value="Gated mechanosensitive channel"/>
    <property type="match status" value="1"/>
</dbReference>
<dbReference type="Gene3D" id="1.10.1200.120">
    <property type="entry name" value="Large-conductance mechanosensitive channel, MscL, domain 1"/>
    <property type="match status" value="1"/>
</dbReference>
<evidence type="ECO:0000256" key="8">
    <source>
        <dbReference type="ARBA" id="ARBA00023303"/>
    </source>
</evidence>
<dbReference type="EMBL" id="FOGZ01000038">
    <property type="protein sequence ID" value="SES04043.1"/>
    <property type="molecule type" value="Genomic_DNA"/>
</dbReference>
<name>A0A1H9U4P7_9ACTN</name>
<evidence type="ECO:0000256" key="3">
    <source>
        <dbReference type="ARBA" id="ARBA00022475"/>
    </source>
</evidence>
<evidence type="ECO:0000256" key="7">
    <source>
        <dbReference type="ARBA" id="ARBA00023136"/>
    </source>
</evidence>
<evidence type="ECO:0000256" key="9">
    <source>
        <dbReference type="SAM" id="Phobius"/>
    </source>
</evidence>
<sequence length="139" mass="14824">MKGFREFVMRGSLIDTAVAFIMGVSFASVVTSFTNLLMSLISKLLGGHQPNFNDWAPGGVPLGVFITSLISFLILAAVVYYAIVVPINKLRELQQRGKSEETPESETAILGEIRDLLSANAAPVARRGTGAGSEGPIDL</sequence>
<evidence type="ECO:0000256" key="6">
    <source>
        <dbReference type="ARBA" id="ARBA00023065"/>
    </source>
</evidence>
<dbReference type="GO" id="GO:0016020">
    <property type="term" value="C:membrane"/>
    <property type="evidence" value="ECO:0007669"/>
    <property type="project" value="UniProtKB-SubCell"/>
</dbReference>
<protein>
    <submittedName>
        <fullName evidence="10">Large conductance mechanosensitive channel</fullName>
    </submittedName>
</protein>
<dbReference type="Proteomes" id="UP000198815">
    <property type="component" value="Unassembled WGS sequence"/>
</dbReference>
<feature type="transmembrane region" description="Helical" evidence="9">
    <location>
        <begin position="62"/>
        <end position="83"/>
    </location>
</feature>
<keyword evidence="8" id="KW-0407">Ion channel</keyword>
<feature type="transmembrane region" description="Helical" evidence="9">
    <location>
        <begin position="12"/>
        <end position="42"/>
    </location>
</feature>
<keyword evidence="6" id="KW-0406">Ion transport</keyword>
<dbReference type="InterPro" id="IPR037673">
    <property type="entry name" value="MSC/AndL"/>
</dbReference>
<dbReference type="Pfam" id="PF01741">
    <property type="entry name" value="MscL"/>
    <property type="match status" value="1"/>
</dbReference>
<evidence type="ECO:0000313" key="10">
    <source>
        <dbReference type="EMBL" id="SES04043.1"/>
    </source>
</evidence>
<evidence type="ECO:0000256" key="4">
    <source>
        <dbReference type="ARBA" id="ARBA00022692"/>
    </source>
</evidence>
<dbReference type="InterPro" id="IPR036019">
    <property type="entry name" value="MscL_channel"/>
</dbReference>
<organism evidence="10 11">
    <name type="scientific">Propionibacterium cyclohexanicum</name>
    <dbReference type="NCBI Taxonomy" id="64702"/>
    <lineage>
        <taxon>Bacteria</taxon>
        <taxon>Bacillati</taxon>
        <taxon>Actinomycetota</taxon>
        <taxon>Actinomycetes</taxon>
        <taxon>Propionibacteriales</taxon>
        <taxon>Propionibacteriaceae</taxon>
        <taxon>Propionibacterium</taxon>
    </lineage>
</organism>
<gene>
    <name evidence="10" type="ORF">SAMN05443377_1384</name>
</gene>
<keyword evidence="3" id="KW-1003">Cell membrane</keyword>
<evidence type="ECO:0000256" key="2">
    <source>
        <dbReference type="ARBA" id="ARBA00022448"/>
    </source>
</evidence>
<keyword evidence="2" id="KW-0813">Transport</keyword>
<dbReference type="PRINTS" id="PR01264">
    <property type="entry name" value="MECHCHANNEL"/>
</dbReference>
<proteinExistence type="predicted"/>
<dbReference type="RefSeq" id="WP_177170232.1">
    <property type="nucleotide sequence ID" value="NZ_FOGZ01000038.1"/>
</dbReference>
<dbReference type="NCBIfam" id="TIGR00220">
    <property type="entry name" value="mscL"/>
    <property type="match status" value="1"/>
</dbReference>
<dbReference type="InterPro" id="IPR001185">
    <property type="entry name" value="MS_channel"/>
</dbReference>
<accession>A0A1H9U4P7</accession>
<dbReference type="PANTHER" id="PTHR30266">
    <property type="entry name" value="MECHANOSENSITIVE CHANNEL MSCL"/>
    <property type="match status" value="1"/>
</dbReference>
<evidence type="ECO:0000256" key="5">
    <source>
        <dbReference type="ARBA" id="ARBA00022989"/>
    </source>
</evidence>
<evidence type="ECO:0000256" key="1">
    <source>
        <dbReference type="ARBA" id="ARBA00004141"/>
    </source>
</evidence>
<keyword evidence="4 9" id="KW-0812">Transmembrane</keyword>